<dbReference type="Proteomes" id="UP001403385">
    <property type="component" value="Unassembled WGS sequence"/>
</dbReference>
<dbReference type="InterPro" id="IPR000014">
    <property type="entry name" value="PAS"/>
</dbReference>
<dbReference type="SMART" id="SM00387">
    <property type="entry name" value="HATPase_c"/>
    <property type="match status" value="1"/>
</dbReference>
<comment type="catalytic activity">
    <reaction evidence="1">
        <text>ATP + protein L-histidine = ADP + protein N-phospho-L-histidine.</text>
        <dbReference type="EC" id="2.7.13.3"/>
    </reaction>
</comment>
<accession>A0AAW9SIV7</accession>
<evidence type="ECO:0000256" key="8">
    <source>
        <dbReference type="ARBA" id="ARBA00023012"/>
    </source>
</evidence>
<dbReference type="Pfam" id="PF13426">
    <property type="entry name" value="PAS_9"/>
    <property type="match status" value="1"/>
</dbReference>
<dbReference type="EC" id="2.7.13.3" evidence="2"/>
<feature type="domain" description="PAS" evidence="10">
    <location>
        <begin position="391"/>
        <end position="442"/>
    </location>
</feature>
<evidence type="ECO:0000313" key="12">
    <source>
        <dbReference type="Proteomes" id="UP001403385"/>
    </source>
</evidence>
<dbReference type="SUPFAM" id="SSF55785">
    <property type="entry name" value="PYP-like sensor domain (PAS domain)"/>
    <property type="match status" value="2"/>
</dbReference>
<dbReference type="Gene3D" id="3.30.450.20">
    <property type="entry name" value="PAS domain"/>
    <property type="match status" value="3"/>
</dbReference>
<gene>
    <name evidence="11" type="ORF">AAG747_22715</name>
</gene>
<organism evidence="11 12">
    <name type="scientific">Rapidithrix thailandica</name>
    <dbReference type="NCBI Taxonomy" id="413964"/>
    <lineage>
        <taxon>Bacteria</taxon>
        <taxon>Pseudomonadati</taxon>
        <taxon>Bacteroidota</taxon>
        <taxon>Cytophagia</taxon>
        <taxon>Cytophagales</taxon>
        <taxon>Flammeovirgaceae</taxon>
        <taxon>Rapidithrix</taxon>
    </lineage>
</organism>
<evidence type="ECO:0000259" key="9">
    <source>
        <dbReference type="PROSITE" id="PS50109"/>
    </source>
</evidence>
<keyword evidence="5" id="KW-0547">Nucleotide-binding</keyword>
<evidence type="ECO:0000256" key="1">
    <source>
        <dbReference type="ARBA" id="ARBA00000085"/>
    </source>
</evidence>
<evidence type="ECO:0000259" key="10">
    <source>
        <dbReference type="PROSITE" id="PS50112"/>
    </source>
</evidence>
<dbReference type="AlphaFoldDB" id="A0AAW9SIV7"/>
<dbReference type="SMART" id="SM00091">
    <property type="entry name" value="PAS"/>
    <property type="match status" value="1"/>
</dbReference>
<dbReference type="GO" id="GO:0046983">
    <property type="term" value="F:protein dimerization activity"/>
    <property type="evidence" value="ECO:0007669"/>
    <property type="project" value="InterPro"/>
</dbReference>
<proteinExistence type="predicted"/>
<dbReference type="EMBL" id="JBDKWZ010000016">
    <property type="protein sequence ID" value="MEN7550751.1"/>
    <property type="molecule type" value="Genomic_DNA"/>
</dbReference>
<keyword evidence="7" id="KW-0067">ATP-binding</keyword>
<dbReference type="NCBIfam" id="TIGR00229">
    <property type="entry name" value="sensory_box"/>
    <property type="match status" value="1"/>
</dbReference>
<dbReference type="PROSITE" id="PS50109">
    <property type="entry name" value="HIS_KIN"/>
    <property type="match status" value="1"/>
</dbReference>
<evidence type="ECO:0000256" key="5">
    <source>
        <dbReference type="ARBA" id="ARBA00022741"/>
    </source>
</evidence>
<dbReference type="InterPro" id="IPR005467">
    <property type="entry name" value="His_kinase_dom"/>
</dbReference>
<evidence type="ECO:0000256" key="7">
    <source>
        <dbReference type="ARBA" id="ARBA00022840"/>
    </source>
</evidence>
<dbReference type="Pfam" id="PF07730">
    <property type="entry name" value="HisKA_3"/>
    <property type="match status" value="1"/>
</dbReference>
<dbReference type="PANTHER" id="PTHR24421:SF10">
    <property type="entry name" value="NITRATE_NITRITE SENSOR PROTEIN NARQ"/>
    <property type="match status" value="1"/>
</dbReference>
<dbReference type="SUPFAM" id="SSF55874">
    <property type="entry name" value="ATPase domain of HSP90 chaperone/DNA topoisomerase II/histidine kinase"/>
    <property type="match status" value="1"/>
</dbReference>
<comment type="caution">
    <text evidence="11">The sequence shown here is derived from an EMBL/GenBank/DDBJ whole genome shotgun (WGS) entry which is preliminary data.</text>
</comment>
<feature type="domain" description="Histidine kinase" evidence="9">
    <location>
        <begin position="522"/>
        <end position="715"/>
    </location>
</feature>
<protein>
    <recommendedName>
        <fullName evidence="2">histidine kinase</fullName>
        <ecNumber evidence="2">2.7.13.3</ecNumber>
    </recommendedName>
</protein>
<dbReference type="CDD" id="cd16917">
    <property type="entry name" value="HATPase_UhpB-NarQ-NarX-like"/>
    <property type="match status" value="1"/>
</dbReference>
<keyword evidence="8" id="KW-0902">Two-component regulatory system</keyword>
<dbReference type="InterPro" id="IPR050482">
    <property type="entry name" value="Sensor_HK_TwoCompSys"/>
</dbReference>
<dbReference type="Gene3D" id="1.20.5.1930">
    <property type="match status" value="1"/>
</dbReference>
<keyword evidence="12" id="KW-1185">Reference proteome</keyword>
<name>A0AAW9SIV7_9BACT</name>
<dbReference type="GO" id="GO:0000155">
    <property type="term" value="F:phosphorelay sensor kinase activity"/>
    <property type="evidence" value="ECO:0007669"/>
    <property type="project" value="InterPro"/>
</dbReference>
<sequence>MSLQPLSIGNEIDIPASYIQKWRKTAELIRRVLLVPVCILQKLTSGTPVPYVLSGNLEEFSGCTQDFHLESRRDSCFLYEIALTYPDAKPFGHLYLLDHSSRTFTEKEKAFCEHFRELFDADLKILLQEQYHIQNSRKWQARFSQTYDALIESFPQPITTYQFVEKDFILIAYNKAEYTASKGKIKSLFGKPARQIFEKEEERKILNAMCQAFRQRSSVNLEAVHPDESTGMERHFVYTFLYLPEEYLLVYREDHTSLKLAEQSLRESKDQYMTQFNSVPLPVLTIEKKPEGFVIVGGNQAALEYPHVILEQVLGVSIEICWKDDAQLIEFVELAYEQKKSVSTQQPYTFKTTGKSRYLAMVFRFVPPNFVLLYAEDITEKKQAELALKESEKKFKNIFNMSVDSIFITDASGYFLDMNTTGFRKTGLSKEEMKQKRISELVDLDIEALSYSLETVDNLCKNEISYTNREGQKVVEEIYSQCVDYEGQDAILHISRDITQRKLLEQKILRTIIQTEEQERSRMAQELHDGLGPLLSTSKLYTKALHMARDGEEQQFVIHKIEETLEEAILSIQEISNNLSPHVLRNFGLPTAIRTFYAKLQYTSEITFELNTNLNHRIDEDIETTLYRVAVELIHNSLKHARAQTIVIDLNVYKKQLHFSFSDDGQGFDLERTLRNNTGMGLTNIFNRIKSLNGTIDMKSKKCVGTNVFITINFG</sequence>
<dbReference type="InterPro" id="IPR036890">
    <property type="entry name" value="HATPase_C_sf"/>
</dbReference>
<dbReference type="InterPro" id="IPR003594">
    <property type="entry name" value="HATPase_dom"/>
</dbReference>
<dbReference type="GO" id="GO:0016020">
    <property type="term" value="C:membrane"/>
    <property type="evidence" value="ECO:0007669"/>
    <property type="project" value="InterPro"/>
</dbReference>
<keyword evidence="4" id="KW-0808">Transferase</keyword>
<dbReference type="Pfam" id="PF02518">
    <property type="entry name" value="HATPase_c"/>
    <property type="match status" value="1"/>
</dbReference>
<reference evidence="11 12" key="1">
    <citation type="submission" date="2024-04" db="EMBL/GenBank/DDBJ databases">
        <title>Novel genus in family Flammeovirgaceae.</title>
        <authorList>
            <person name="Nguyen T.H."/>
            <person name="Vuong T.Q."/>
            <person name="Le H."/>
            <person name="Kim S.-G."/>
        </authorList>
    </citation>
    <scope>NUCLEOTIDE SEQUENCE [LARGE SCALE GENOMIC DNA]</scope>
    <source>
        <strain evidence="11 12">JCM 23209</strain>
    </source>
</reference>
<dbReference type="PANTHER" id="PTHR24421">
    <property type="entry name" value="NITRATE/NITRITE SENSOR PROTEIN NARX-RELATED"/>
    <property type="match status" value="1"/>
</dbReference>
<dbReference type="InterPro" id="IPR011712">
    <property type="entry name" value="Sig_transdc_His_kin_sub3_dim/P"/>
</dbReference>
<evidence type="ECO:0000256" key="3">
    <source>
        <dbReference type="ARBA" id="ARBA00022553"/>
    </source>
</evidence>
<dbReference type="PROSITE" id="PS50112">
    <property type="entry name" value="PAS"/>
    <property type="match status" value="1"/>
</dbReference>
<evidence type="ECO:0000313" key="11">
    <source>
        <dbReference type="EMBL" id="MEN7550751.1"/>
    </source>
</evidence>
<evidence type="ECO:0000256" key="2">
    <source>
        <dbReference type="ARBA" id="ARBA00012438"/>
    </source>
</evidence>
<dbReference type="GO" id="GO:0005524">
    <property type="term" value="F:ATP binding"/>
    <property type="evidence" value="ECO:0007669"/>
    <property type="project" value="UniProtKB-KW"/>
</dbReference>
<evidence type="ECO:0000256" key="4">
    <source>
        <dbReference type="ARBA" id="ARBA00022679"/>
    </source>
</evidence>
<dbReference type="InterPro" id="IPR035965">
    <property type="entry name" value="PAS-like_dom_sf"/>
</dbReference>
<dbReference type="Gene3D" id="3.30.565.10">
    <property type="entry name" value="Histidine kinase-like ATPase, C-terminal domain"/>
    <property type="match status" value="1"/>
</dbReference>
<evidence type="ECO:0000256" key="6">
    <source>
        <dbReference type="ARBA" id="ARBA00022777"/>
    </source>
</evidence>
<keyword evidence="3" id="KW-0597">Phosphoprotein</keyword>
<keyword evidence="6" id="KW-0418">Kinase</keyword>
<dbReference type="RefSeq" id="WP_346823533.1">
    <property type="nucleotide sequence ID" value="NZ_JBDKWZ010000016.1"/>
</dbReference>